<dbReference type="InterPro" id="IPR005828">
    <property type="entry name" value="MFS_sugar_transport-like"/>
</dbReference>
<organism evidence="8 9">
    <name type="scientific">Citrus clementina</name>
    <name type="common">Clementine</name>
    <name type="synonym">Citrus deliciosa x Citrus sinensis</name>
    <dbReference type="NCBI Taxonomy" id="85681"/>
    <lineage>
        <taxon>Eukaryota</taxon>
        <taxon>Viridiplantae</taxon>
        <taxon>Streptophyta</taxon>
        <taxon>Embryophyta</taxon>
        <taxon>Tracheophyta</taxon>
        <taxon>Spermatophyta</taxon>
        <taxon>Magnoliopsida</taxon>
        <taxon>eudicotyledons</taxon>
        <taxon>Gunneridae</taxon>
        <taxon>Pentapetalae</taxon>
        <taxon>rosids</taxon>
        <taxon>malvids</taxon>
        <taxon>Sapindales</taxon>
        <taxon>Rutaceae</taxon>
        <taxon>Aurantioideae</taxon>
        <taxon>Citrus</taxon>
    </lineage>
</organism>
<gene>
    <name evidence="8" type="ORF">CICLE_v10006389mg</name>
</gene>
<accession>V4U6G2</accession>
<reference evidence="8 9" key="1">
    <citation type="submission" date="2013-10" db="EMBL/GenBank/DDBJ databases">
        <authorList>
            <consortium name="International Citrus Genome Consortium"/>
            <person name="Jenkins J."/>
            <person name="Schmutz J."/>
            <person name="Prochnik S."/>
            <person name="Rokhsar D."/>
            <person name="Gmitter F."/>
            <person name="Ollitrault P."/>
            <person name="Machado M."/>
            <person name="Talon M."/>
            <person name="Wincker P."/>
            <person name="Jaillon O."/>
            <person name="Morgante M."/>
        </authorList>
    </citation>
    <scope>NUCLEOTIDE SEQUENCE</scope>
    <source>
        <strain evidence="9">cv. Clemenules</strain>
    </source>
</reference>
<evidence type="ECO:0000313" key="8">
    <source>
        <dbReference type="EMBL" id="ESR34839.1"/>
    </source>
</evidence>
<evidence type="ECO:0000313" key="9">
    <source>
        <dbReference type="Proteomes" id="UP000030687"/>
    </source>
</evidence>
<dbReference type="InterPro" id="IPR045262">
    <property type="entry name" value="STP/PLT_plant"/>
</dbReference>
<keyword evidence="4 7" id="KW-0812">Transmembrane</keyword>
<evidence type="ECO:0000256" key="4">
    <source>
        <dbReference type="ARBA" id="ARBA00022692"/>
    </source>
</evidence>
<dbReference type="PANTHER" id="PTHR23500:SF30">
    <property type="entry name" value="SUGAR TRANSPORT PROTEIN 3"/>
    <property type="match status" value="1"/>
</dbReference>
<dbReference type="GO" id="GO:0015144">
    <property type="term" value="F:carbohydrate transmembrane transporter activity"/>
    <property type="evidence" value="ECO:0007669"/>
    <property type="project" value="InterPro"/>
</dbReference>
<proteinExistence type="inferred from homology"/>
<name>V4U6G2_CITCL</name>
<evidence type="ECO:0000256" key="7">
    <source>
        <dbReference type="SAM" id="Phobius"/>
    </source>
</evidence>
<dbReference type="eggNOG" id="KOG0254">
    <property type="taxonomic scope" value="Eukaryota"/>
</dbReference>
<comment type="subcellular location">
    <subcellularLocation>
        <location evidence="1">Membrane</location>
    </subcellularLocation>
</comment>
<dbReference type="AlphaFoldDB" id="V4U6G2"/>
<evidence type="ECO:0000256" key="2">
    <source>
        <dbReference type="ARBA" id="ARBA00010992"/>
    </source>
</evidence>
<dbReference type="EMBL" id="KI537036">
    <property type="protein sequence ID" value="ESR34839.1"/>
    <property type="molecule type" value="Genomic_DNA"/>
</dbReference>
<evidence type="ECO:0000256" key="6">
    <source>
        <dbReference type="ARBA" id="ARBA00023136"/>
    </source>
</evidence>
<dbReference type="InParanoid" id="V4U6G2"/>
<dbReference type="KEGG" id="cic:CICLE_v10006389mg"/>
<evidence type="ECO:0000256" key="5">
    <source>
        <dbReference type="ARBA" id="ARBA00022989"/>
    </source>
</evidence>
<dbReference type="Gramene" id="ESR34839">
    <property type="protein sequence ID" value="ESR34839"/>
    <property type="gene ID" value="CICLE_v10006389mg"/>
</dbReference>
<evidence type="ECO:0008006" key="10">
    <source>
        <dbReference type="Google" id="ProtNLM"/>
    </source>
</evidence>
<dbReference type="STRING" id="85681.V4U6G2"/>
<dbReference type="OMA" id="FFATWIT"/>
<keyword evidence="6 7" id="KW-0472">Membrane</keyword>
<evidence type="ECO:0000256" key="3">
    <source>
        <dbReference type="ARBA" id="ARBA00022448"/>
    </source>
</evidence>
<feature type="transmembrane region" description="Helical" evidence="7">
    <location>
        <begin position="6"/>
        <end position="28"/>
    </location>
</feature>
<dbReference type="Pfam" id="PF00083">
    <property type="entry name" value="Sugar_tr"/>
    <property type="match status" value="1"/>
</dbReference>
<protein>
    <recommendedName>
        <fullName evidence="10">Major facilitator superfamily (MFS) profile domain-containing protein</fullName>
    </recommendedName>
</protein>
<sequence length="67" mass="8052">MLCHFMAGNFFFFGGLVLIMTTFLHFFLPETKNVPIEQMDKVWREHWFWMKIVEDAGEENKKIQEAP</sequence>
<keyword evidence="3" id="KW-0813">Transport</keyword>
<keyword evidence="5 7" id="KW-1133">Transmembrane helix</keyword>
<keyword evidence="9" id="KW-1185">Reference proteome</keyword>
<evidence type="ECO:0000256" key="1">
    <source>
        <dbReference type="ARBA" id="ARBA00004370"/>
    </source>
</evidence>
<dbReference type="Proteomes" id="UP000030687">
    <property type="component" value="Unassembled WGS sequence"/>
</dbReference>
<dbReference type="Gene3D" id="1.20.1250.20">
    <property type="entry name" value="MFS general substrate transporter like domains"/>
    <property type="match status" value="1"/>
</dbReference>
<dbReference type="GO" id="GO:0016020">
    <property type="term" value="C:membrane"/>
    <property type="evidence" value="ECO:0007669"/>
    <property type="project" value="UniProtKB-SubCell"/>
</dbReference>
<dbReference type="PANTHER" id="PTHR23500">
    <property type="entry name" value="SOLUTE CARRIER FAMILY 2, FACILITATED GLUCOSE TRANSPORTER"/>
    <property type="match status" value="1"/>
</dbReference>
<dbReference type="InterPro" id="IPR036259">
    <property type="entry name" value="MFS_trans_sf"/>
</dbReference>
<comment type="similarity">
    <text evidence="2">Belongs to the major facilitator superfamily. Sugar transporter (TC 2.A.1.1) family.</text>
</comment>